<dbReference type="PANTHER" id="PTHR30146:SF109">
    <property type="entry name" value="HTH-TYPE TRANSCRIPTIONAL REGULATOR GALS"/>
    <property type="match status" value="1"/>
</dbReference>
<dbReference type="Gene3D" id="3.40.50.2300">
    <property type="match status" value="2"/>
</dbReference>
<dbReference type="InterPro" id="IPR036388">
    <property type="entry name" value="WH-like_DNA-bd_sf"/>
</dbReference>
<dbReference type="InterPro" id="IPR036390">
    <property type="entry name" value="WH_DNA-bd_sf"/>
</dbReference>
<keyword evidence="1" id="KW-0805">Transcription regulation</keyword>
<dbReference type="SUPFAM" id="SSF53822">
    <property type="entry name" value="Periplasmic binding protein-like I"/>
    <property type="match status" value="1"/>
</dbReference>
<dbReference type="Pfam" id="PF00392">
    <property type="entry name" value="GntR"/>
    <property type="match status" value="1"/>
</dbReference>
<dbReference type="PANTHER" id="PTHR30146">
    <property type="entry name" value="LACI-RELATED TRANSCRIPTIONAL REPRESSOR"/>
    <property type="match status" value="1"/>
</dbReference>
<organism evidence="5 6">
    <name type="scientific">Paenibacillus baimaensis</name>
    <dbReference type="NCBI Taxonomy" id="2982185"/>
    <lineage>
        <taxon>Bacteria</taxon>
        <taxon>Bacillati</taxon>
        <taxon>Bacillota</taxon>
        <taxon>Bacilli</taxon>
        <taxon>Bacillales</taxon>
        <taxon>Paenibacillaceae</taxon>
        <taxon>Paenibacillus</taxon>
    </lineage>
</organism>
<keyword evidence="2" id="KW-0238">DNA-binding</keyword>
<evidence type="ECO:0000256" key="2">
    <source>
        <dbReference type="ARBA" id="ARBA00023125"/>
    </source>
</evidence>
<dbReference type="CDD" id="cd06267">
    <property type="entry name" value="PBP1_LacI_sugar_binding-like"/>
    <property type="match status" value="1"/>
</dbReference>
<dbReference type="InterPro" id="IPR028082">
    <property type="entry name" value="Peripla_BP_I"/>
</dbReference>
<sequence length="357" mass="40727">MAGYPLYKHIQDLIVNQIREGALRPGDRVSSESELMNQYHVSSITAKNALISLADQGIVVRVQGKGTFVSDNDITNQIVDKNNKCAVSNEDNKFVGMIMPTMKTNVEQRLLYYVEKYLYENGYQLILRITDEFLTAETGAIEKFKGMGVYGMIIFPTLDEKYNEAILRLKLDNFPFVLIDRFLKSIDTYNVTSDNVQGTYQAIFMLLNKGHRHIAFISPTITNSATEERAYGFEKVFSDSNLPINKNLWCLLDLEIIASNRAYSYILNFLKKHPEITAIFTVNVEMASLTYNALKELSLLSKIEMITFDEIGLPDVHFIKQNYKEMGRHAVHSLISQINGKSFVKHIVVPTQFHLKP</sequence>
<dbReference type="CDD" id="cd07377">
    <property type="entry name" value="WHTH_GntR"/>
    <property type="match status" value="1"/>
</dbReference>
<evidence type="ECO:0000313" key="6">
    <source>
        <dbReference type="Proteomes" id="UP001652445"/>
    </source>
</evidence>
<keyword evidence="3" id="KW-0804">Transcription</keyword>
<dbReference type="RefSeq" id="WP_076234402.1">
    <property type="nucleotide sequence ID" value="NZ_JAOQIO010000034.1"/>
</dbReference>
<dbReference type="Pfam" id="PF00532">
    <property type="entry name" value="Peripla_BP_1"/>
    <property type="match status" value="1"/>
</dbReference>
<dbReference type="PROSITE" id="PS50949">
    <property type="entry name" value="HTH_GNTR"/>
    <property type="match status" value="1"/>
</dbReference>
<dbReference type="SMART" id="SM00345">
    <property type="entry name" value="HTH_GNTR"/>
    <property type="match status" value="1"/>
</dbReference>
<evidence type="ECO:0000256" key="3">
    <source>
        <dbReference type="ARBA" id="ARBA00023163"/>
    </source>
</evidence>
<dbReference type="InterPro" id="IPR001761">
    <property type="entry name" value="Peripla_BP/Lac1_sug-bd_dom"/>
</dbReference>
<dbReference type="SUPFAM" id="SSF46785">
    <property type="entry name" value="Winged helix' DNA-binding domain"/>
    <property type="match status" value="1"/>
</dbReference>
<feature type="domain" description="HTH gntR-type" evidence="4">
    <location>
        <begin position="4"/>
        <end position="72"/>
    </location>
</feature>
<protein>
    <submittedName>
        <fullName evidence="5">GntR family transcriptional regulator</fullName>
    </submittedName>
</protein>
<name>A0ABT2UDQ4_9BACL</name>
<dbReference type="Gene3D" id="1.10.10.10">
    <property type="entry name" value="Winged helix-like DNA-binding domain superfamily/Winged helix DNA-binding domain"/>
    <property type="match status" value="1"/>
</dbReference>
<evidence type="ECO:0000313" key="5">
    <source>
        <dbReference type="EMBL" id="MCU6792770.1"/>
    </source>
</evidence>
<keyword evidence="6" id="KW-1185">Reference proteome</keyword>
<comment type="caution">
    <text evidence="5">The sequence shown here is derived from an EMBL/GenBank/DDBJ whole genome shotgun (WGS) entry which is preliminary data.</text>
</comment>
<evidence type="ECO:0000256" key="1">
    <source>
        <dbReference type="ARBA" id="ARBA00023015"/>
    </source>
</evidence>
<reference evidence="5 6" key="1">
    <citation type="submission" date="2022-09" db="EMBL/GenBank/DDBJ databases">
        <authorList>
            <person name="Han X.L."/>
            <person name="Wang Q."/>
            <person name="Lu T."/>
        </authorList>
    </citation>
    <scope>NUCLEOTIDE SEQUENCE [LARGE SCALE GENOMIC DNA]</scope>
    <source>
        <strain evidence="5 6">WQ 127069</strain>
    </source>
</reference>
<dbReference type="Proteomes" id="UP001652445">
    <property type="component" value="Unassembled WGS sequence"/>
</dbReference>
<dbReference type="EMBL" id="JAOQIO010000034">
    <property type="protein sequence ID" value="MCU6792770.1"/>
    <property type="molecule type" value="Genomic_DNA"/>
</dbReference>
<accession>A0ABT2UDQ4</accession>
<proteinExistence type="predicted"/>
<dbReference type="InterPro" id="IPR000524">
    <property type="entry name" value="Tscrpt_reg_HTH_GntR"/>
</dbReference>
<evidence type="ECO:0000259" key="4">
    <source>
        <dbReference type="PROSITE" id="PS50949"/>
    </source>
</evidence>
<gene>
    <name evidence="5" type="ORF">OB236_11625</name>
</gene>